<dbReference type="InterPro" id="IPR011427">
    <property type="entry name" value="Polymorphic_membr_middle"/>
</dbReference>
<feature type="signal peptide" evidence="11">
    <location>
        <begin position="1"/>
        <end position="24"/>
    </location>
</feature>
<evidence type="ECO:0000256" key="11">
    <source>
        <dbReference type="SAM" id="SignalP"/>
    </source>
</evidence>
<sequence length="928" mass="98878">MKTSIPWVLVSSVLAFSCHLQSLANEELLSPDDSFNGNIDSGTFTPKTSATTYSLTGDVFFYEPGKGTPLSDSCFKQTTDNLTFLGNGHSLTFGFIDAGTHAGAAASTTANKNLTFSGFSLLSFDSSPSTTVTTGQGTLSSAGGVNLENIRKLVVAGNFSTADGGAIKGASFLLTGTSGDALFSNNSSSTKGGAIATTAGARIANNTGYVRFLSNIASTSGGAIDDEGTSILSNNKFLYFEGNAAKTTGGAICNTKASGSPELIISNNETLIFASNVAETSGGAIHAKKLALSSGGFTEFLRNNVSSATPKGGAISIDASGELSLSAETGNITFVRNTLTTTGSTDTPKRNAINIGSNGKFTELRAAKNHTIFFYDPITSEGTSSDVLKINNGSAGALNPYQGTILFSGETLTADELKVADNLKSSFTQPVSLSGGKLLLQKGVTLESTSFSQEAGSLLGMDSGTTLSTTAGSITITNLGINVDSLGLKQPVSLTAKGASNKVIVSGKLNLIDIEGNIYESHMFSHDQLFSLLKITVDADVDTNVDISSLIPVPAEDPNSEYGFQGKWNVNWTTDTATNTKEATATWTKTGFVPSPERKSALVCNTLWGVFTDIRSLQQLVEIGATGMEHKQGFWVSSMTNFLHKTGDENRKGFRHTSGGYVIGGSAHTPKDDLFTFAFCHLFARDKDCFIAHNNSRTYGGTLFFKHSHTLQPQSYLRLGRAKFSESAIEKFPREIPLALDVQVSFSHSDNRMETHYTSLPESEGSWSNECIAGGIGLDLPFVLSNPHPLFKTFIPQMKVEMVYVSQNSFFESSSDGRGFSIGRLLNLSIPVGAKFVQGDIGDSYTYDLSGFFVSDVYRNNPQSTATLVMSPDSWKIRGGNLSRQAFLLRGSNNYVYNSNCELFGHYAMELRGSSRNYNVDVGTKLRF</sequence>
<keyword evidence="5" id="KW-0134">Cell wall</keyword>
<dbReference type="AlphaFoldDB" id="A0A0F7WYS2"/>
<dbReference type="SMART" id="SM00869">
    <property type="entry name" value="Autotransporter"/>
    <property type="match status" value="1"/>
</dbReference>
<keyword evidence="8 11" id="KW-0732">Signal</keyword>
<dbReference type="Pfam" id="PF07548">
    <property type="entry name" value="ChlamPMP_M"/>
    <property type="match status" value="1"/>
</dbReference>
<dbReference type="InterPro" id="IPR005546">
    <property type="entry name" value="Autotransporte_beta"/>
</dbReference>
<evidence type="ECO:0000313" key="13">
    <source>
        <dbReference type="EMBL" id="CRI42568.1"/>
    </source>
</evidence>
<dbReference type="GO" id="GO:0009279">
    <property type="term" value="C:cell outer membrane"/>
    <property type="evidence" value="ECO:0007669"/>
    <property type="project" value="UniProtKB-SubCell"/>
</dbReference>
<dbReference type="PROSITE" id="PS51208">
    <property type="entry name" value="AUTOTRANSPORTER"/>
    <property type="match status" value="1"/>
</dbReference>
<protein>
    <submittedName>
        <fullName evidence="13">Probable outer membrane protein pmp11</fullName>
    </submittedName>
</protein>
<comment type="similarity">
    <text evidence="3">Belongs to the PMP outer membrane protein family.</text>
</comment>
<evidence type="ECO:0000259" key="12">
    <source>
        <dbReference type="PROSITE" id="PS51208"/>
    </source>
</evidence>
<evidence type="ECO:0000256" key="7">
    <source>
        <dbReference type="ARBA" id="ARBA00022692"/>
    </source>
</evidence>
<evidence type="ECO:0000256" key="5">
    <source>
        <dbReference type="ARBA" id="ARBA00022512"/>
    </source>
</evidence>
<feature type="chain" id="PRO_5002524695" evidence="11">
    <location>
        <begin position="25"/>
        <end position="928"/>
    </location>
</feature>
<evidence type="ECO:0000256" key="10">
    <source>
        <dbReference type="ARBA" id="ARBA00023237"/>
    </source>
</evidence>
<evidence type="ECO:0000256" key="8">
    <source>
        <dbReference type="ARBA" id="ARBA00022729"/>
    </source>
</evidence>
<evidence type="ECO:0000256" key="9">
    <source>
        <dbReference type="ARBA" id="ARBA00023136"/>
    </source>
</evidence>
<keyword evidence="6" id="KW-0964">Secreted</keyword>
<keyword evidence="10" id="KW-0998">Cell outer membrane</keyword>
<dbReference type="SUPFAM" id="SSF103515">
    <property type="entry name" value="Autotransporter"/>
    <property type="match status" value="1"/>
</dbReference>
<gene>
    <name evidence="13" type="primary">pmp11</name>
    <name evidence="13" type="ORF">BN1224_DC9_BS_00510</name>
</gene>
<accession>A0A0F7WYS2</accession>
<evidence type="ECO:0000256" key="4">
    <source>
        <dbReference type="ARBA" id="ARBA00022452"/>
    </source>
</evidence>
<keyword evidence="9" id="KW-0472">Membrane</keyword>
<name>A0A0F7WYS2_CHLPN</name>
<proteinExistence type="inferred from homology"/>
<dbReference type="InterPro" id="IPR003368">
    <property type="entry name" value="POMP_repeat"/>
</dbReference>
<feature type="domain" description="Autotransporter" evidence="12">
    <location>
        <begin position="627"/>
        <end position="928"/>
    </location>
</feature>
<dbReference type="Pfam" id="PF02415">
    <property type="entry name" value="Chlam_PMP"/>
    <property type="match status" value="3"/>
</dbReference>
<dbReference type="PROSITE" id="PS51257">
    <property type="entry name" value="PROKAR_LIPOPROTEIN"/>
    <property type="match status" value="1"/>
</dbReference>
<dbReference type="NCBIfam" id="TIGR01376">
    <property type="entry name" value="POMP_repeat"/>
    <property type="match status" value="2"/>
</dbReference>
<evidence type="ECO:0000256" key="2">
    <source>
        <dbReference type="ARBA" id="ARBA00004416"/>
    </source>
</evidence>
<dbReference type="Gene3D" id="2.40.128.130">
    <property type="entry name" value="Autotransporter beta-domain"/>
    <property type="match status" value="1"/>
</dbReference>
<dbReference type="InterPro" id="IPR036709">
    <property type="entry name" value="Autotransporte_beta_dom_sf"/>
</dbReference>
<evidence type="ECO:0000256" key="6">
    <source>
        <dbReference type="ARBA" id="ARBA00022525"/>
    </source>
</evidence>
<comment type="subcellular location">
    <subcellularLocation>
        <location evidence="2">Cell outer membrane</location>
        <topology evidence="2">Peripheral membrane protein</topology>
        <orientation evidence="2">Extracellular side</orientation>
    </subcellularLocation>
    <subcellularLocation>
        <location evidence="1">Secreted</location>
        <location evidence="1">Cell wall</location>
    </subcellularLocation>
</comment>
<organism evidence="13">
    <name type="scientific">Chlamydia pneumoniae</name>
    <name type="common">Chlamydophila pneumoniae</name>
    <dbReference type="NCBI Taxonomy" id="83558"/>
    <lineage>
        <taxon>Bacteria</taxon>
        <taxon>Pseudomonadati</taxon>
        <taxon>Chlamydiota</taxon>
        <taxon>Chlamydiia</taxon>
        <taxon>Chlamydiales</taxon>
        <taxon>Chlamydiaceae</taxon>
        <taxon>Chlamydia/Chlamydophila group</taxon>
        <taxon>Chlamydia</taxon>
    </lineage>
</organism>
<keyword evidence="7" id="KW-0812">Transmembrane</keyword>
<keyword evidence="4" id="KW-1134">Transmembrane beta strand</keyword>
<evidence type="ECO:0000256" key="1">
    <source>
        <dbReference type="ARBA" id="ARBA00004191"/>
    </source>
</evidence>
<evidence type="ECO:0000256" key="3">
    <source>
        <dbReference type="ARBA" id="ARBA00007542"/>
    </source>
</evidence>
<reference evidence="13" key="1">
    <citation type="submission" date="2015-05" db="EMBL/GenBank/DDBJ databases">
        <authorList>
            <person name="Rattei Thomas"/>
        </authorList>
    </citation>
    <scope>NUCLEOTIDE SEQUENCE</scope>
    <source>
        <strain evidence="13">DC9</strain>
    </source>
</reference>
<dbReference type="EMBL" id="LN847049">
    <property type="protein sequence ID" value="CRI42568.1"/>
    <property type="molecule type" value="Genomic_DNA"/>
</dbReference>